<dbReference type="OrthoDB" id="1350910at2"/>
<dbReference type="EMBL" id="QLSV01000003">
    <property type="protein sequence ID" value="RAR49719.1"/>
    <property type="molecule type" value="Genomic_DNA"/>
</dbReference>
<reference evidence="1 2" key="1">
    <citation type="submission" date="2018-06" db="EMBL/GenBank/DDBJ databases">
        <title>Genomic Encyclopedia of Type Strains, Phase III (KMG-III): the genomes of soil and plant-associated and newly described type strains.</title>
        <authorList>
            <person name="Whitman W."/>
        </authorList>
    </citation>
    <scope>NUCLEOTIDE SEQUENCE [LARGE SCALE GENOMIC DNA]</scope>
    <source>
        <strain evidence="1 2">CGMCC 1.12504</strain>
    </source>
</reference>
<accession>A0A328X385</accession>
<keyword evidence="2" id="KW-1185">Reference proteome</keyword>
<dbReference type="Proteomes" id="UP000249518">
    <property type="component" value="Unassembled WGS sequence"/>
</dbReference>
<name>A0A328X385_9FLAO</name>
<evidence type="ECO:0000313" key="2">
    <source>
        <dbReference type="Proteomes" id="UP000249518"/>
    </source>
</evidence>
<protein>
    <submittedName>
        <fullName evidence="1">Uncharacterized protein</fullName>
    </submittedName>
</protein>
<dbReference type="RefSeq" id="WP_112085161.1">
    <property type="nucleotide sequence ID" value="NZ_QLSV01000003.1"/>
</dbReference>
<comment type="caution">
    <text evidence="1">The sequence shown here is derived from an EMBL/GenBank/DDBJ whole genome shotgun (WGS) entry which is preliminary data.</text>
</comment>
<organism evidence="1 2">
    <name type="scientific">Flavobacterium lacus</name>
    <dbReference type="NCBI Taxonomy" id="1353778"/>
    <lineage>
        <taxon>Bacteria</taxon>
        <taxon>Pseudomonadati</taxon>
        <taxon>Bacteroidota</taxon>
        <taxon>Flavobacteriia</taxon>
        <taxon>Flavobacteriales</taxon>
        <taxon>Flavobacteriaceae</taxon>
        <taxon>Flavobacterium</taxon>
    </lineage>
</organism>
<gene>
    <name evidence="1" type="ORF">B0I10_103140</name>
</gene>
<evidence type="ECO:0000313" key="1">
    <source>
        <dbReference type="EMBL" id="RAR49719.1"/>
    </source>
</evidence>
<dbReference type="AlphaFoldDB" id="A0A328X385"/>
<sequence length="207" mass="24164">MKEKNKFFNKLLYKLAENFLINLFKMNNKFLPLLALCFIVFSCKNEDKKTLVDSENSEATAIKRMHIQMDVIQTTANNYAVYYTEDNTINFTPEFVIWNEVKPSPNAQTLDFYFPESVHPTHVRFDLGNQPEREDIVLNKFRFSYGETALEVKGSEFFNYFQKNDSVSTEIDQANGSIKFLNKKGSKVTPFFYPNEALVLEIIKIMK</sequence>
<proteinExistence type="predicted"/>